<reference evidence="4" key="1">
    <citation type="journal article" date="2014" name="Proc. Natl. Acad. Sci. U.S.A.">
        <title>Extensive sampling of basidiomycete genomes demonstrates inadequacy of the white-rot/brown-rot paradigm for wood decay fungi.</title>
        <authorList>
            <person name="Riley R."/>
            <person name="Salamov A.A."/>
            <person name="Brown D.W."/>
            <person name="Nagy L.G."/>
            <person name="Floudas D."/>
            <person name="Held B.W."/>
            <person name="Levasseur A."/>
            <person name="Lombard V."/>
            <person name="Morin E."/>
            <person name="Otillar R."/>
            <person name="Lindquist E.A."/>
            <person name="Sun H."/>
            <person name="LaButti K.M."/>
            <person name="Schmutz J."/>
            <person name="Jabbour D."/>
            <person name="Luo H."/>
            <person name="Baker S.E."/>
            <person name="Pisabarro A.G."/>
            <person name="Walton J.D."/>
            <person name="Blanchette R.A."/>
            <person name="Henrissat B."/>
            <person name="Martin F."/>
            <person name="Cullen D."/>
            <person name="Hibbett D.S."/>
            <person name="Grigoriev I.V."/>
        </authorList>
    </citation>
    <scope>NUCLEOTIDE SEQUENCE [LARGE SCALE GENOMIC DNA]</scope>
    <source>
        <strain evidence="4">CBS 339.88</strain>
    </source>
</reference>
<dbReference type="AlphaFoldDB" id="A0A067SJC7"/>
<sequence length="255" mass="28418">MTWAIRGSVQGVCGLYVLNPWYTGKDSKRRRNGRRCEARSESNRKVDGLQSATATQTRLFPRPPPRSALVWNEDPLFPYMPTLTSTTSPSRTLCEGRGLGGPKVTLHSNPTCPRAATYDLRAKETPYVYPAFTRARSKLERRRSQLATVPYYSYFRPQASRNLTNVNNNALEFSKPSFASTLAHAMEDSNSPAVGRAHLACLRLGCFGTASTLGSLLQLWIPTPALAHVYINLHVFVDVLWVSLPPGLLLLVLRR</sequence>
<keyword evidence="4" id="KW-1185">Reference proteome</keyword>
<feature type="compositionally biased region" description="Basic and acidic residues" evidence="1">
    <location>
        <begin position="34"/>
        <end position="47"/>
    </location>
</feature>
<accession>A0A067SJC7</accession>
<evidence type="ECO:0000313" key="3">
    <source>
        <dbReference type="EMBL" id="KDR71045.1"/>
    </source>
</evidence>
<keyword evidence="2" id="KW-0812">Transmembrane</keyword>
<dbReference type="EMBL" id="KL142394">
    <property type="protein sequence ID" value="KDR71045.1"/>
    <property type="molecule type" value="Genomic_DNA"/>
</dbReference>
<organism evidence="3 4">
    <name type="scientific">Galerina marginata (strain CBS 339.88)</name>
    <dbReference type="NCBI Taxonomy" id="685588"/>
    <lineage>
        <taxon>Eukaryota</taxon>
        <taxon>Fungi</taxon>
        <taxon>Dikarya</taxon>
        <taxon>Basidiomycota</taxon>
        <taxon>Agaricomycotina</taxon>
        <taxon>Agaricomycetes</taxon>
        <taxon>Agaricomycetidae</taxon>
        <taxon>Agaricales</taxon>
        <taxon>Agaricineae</taxon>
        <taxon>Strophariaceae</taxon>
        <taxon>Galerina</taxon>
    </lineage>
</organism>
<feature type="transmembrane region" description="Helical" evidence="2">
    <location>
        <begin position="200"/>
        <end position="221"/>
    </location>
</feature>
<feature type="region of interest" description="Disordered" evidence="1">
    <location>
        <begin position="26"/>
        <end position="65"/>
    </location>
</feature>
<feature type="transmembrane region" description="Helical" evidence="2">
    <location>
        <begin position="233"/>
        <end position="253"/>
    </location>
</feature>
<evidence type="ECO:0000256" key="2">
    <source>
        <dbReference type="SAM" id="Phobius"/>
    </source>
</evidence>
<protein>
    <submittedName>
        <fullName evidence="3">Uncharacterized protein</fullName>
    </submittedName>
</protein>
<evidence type="ECO:0000256" key="1">
    <source>
        <dbReference type="SAM" id="MobiDB-lite"/>
    </source>
</evidence>
<evidence type="ECO:0000313" key="4">
    <source>
        <dbReference type="Proteomes" id="UP000027222"/>
    </source>
</evidence>
<keyword evidence="2" id="KW-0472">Membrane</keyword>
<dbReference type="HOGENOM" id="CLU_1090075_0_0_1"/>
<gene>
    <name evidence="3" type="ORF">GALMADRAFT_254205</name>
</gene>
<dbReference type="Proteomes" id="UP000027222">
    <property type="component" value="Unassembled WGS sequence"/>
</dbReference>
<name>A0A067SJC7_GALM3</name>
<keyword evidence="2" id="KW-1133">Transmembrane helix</keyword>
<proteinExistence type="predicted"/>